<dbReference type="EMBL" id="KV417501">
    <property type="protein sequence ID" value="KZP28930.1"/>
    <property type="molecule type" value="Genomic_DNA"/>
</dbReference>
<dbReference type="OrthoDB" id="2423701at2759"/>
<evidence type="ECO:0000313" key="1">
    <source>
        <dbReference type="EMBL" id="KZP28930.1"/>
    </source>
</evidence>
<dbReference type="AlphaFoldDB" id="A0A166S1W7"/>
<evidence type="ECO:0000313" key="2">
    <source>
        <dbReference type="Proteomes" id="UP000076532"/>
    </source>
</evidence>
<organism evidence="1 2">
    <name type="scientific">Athelia psychrophila</name>
    <dbReference type="NCBI Taxonomy" id="1759441"/>
    <lineage>
        <taxon>Eukaryota</taxon>
        <taxon>Fungi</taxon>
        <taxon>Dikarya</taxon>
        <taxon>Basidiomycota</taxon>
        <taxon>Agaricomycotina</taxon>
        <taxon>Agaricomycetes</taxon>
        <taxon>Agaricomycetidae</taxon>
        <taxon>Atheliales</taxon>
        <taxon>Atheliaceae</taxon>
        <taxon>Athelia</taxon>
    </lineage>
</organism>
<protein>
    <submittedName>
        <fullName evidence="1">Uncharacterized protein</fullName>
    </submittedName>
</protein>
<accession>A0A166S1W7</accession>
<reference evidence="1 2" key="1">
    <citation type="journal article" date="2016" name="Mol. Biol. Evol.">
        <title>Comparative Genomics of Early-Diverging Mushroom-Forming Fungi Provides Insights into the Origins of Lignocellulose Decay Capabilities.</title>
        <authorList>
            <person name="Nagy L.G."/>
            <person name="Riley R."/>
            <person name="Tritt A."/>
            <person name="Adam C."/>
            <person name="Daum C."/>
            <person name="Floudas D."/>
            <person name="Sun H."/>
            <person name="Yadav J.S."/>
            <person name="Pangilinan J."/>
            <person name="Larsson K.H."/>
            <person name="Matsuura K."/>
            <person name="Barry K."/>
            <person name="Labutti K."/>
            <person name="Kuo R."/>
            <person name="Ohm R.A."/>
            <person name="Bhattacharya S.S."/>
            <person name="Shirouzu T."/>
            <person name="Yoshinaga Y."/>
            <person name="Martin F.M."/>
            <person name="Grigoriev I.V."/>
            <person name="Hibbett D.S."/>
        </authorList>
    </citation>
    <scope>NUCLEOTIDE SEQUENCE [LARGE SCALE GENOMIC DNA]</scope>
    <source>
        <strain evidence="1 2">CBS 109695</strain>
    </source>
</reference>
<name>A0A166S1W7_9AGAM</name>
<dbReference type="Proteomes" id="UP000076532">
    <property type="component" value="Unassembled WGS sequence"/>
</dbReference>
<keyword evidence="2" id="KW-1185">Reference proteome</keyword>
<proteinExistence type="predicted"/>
<gene>
    <name evidence="1" type="ORF">FIBSPDRAFT_927324</name>
</gene>
<sequence>MTAHREFMSGTDTMMRAEVEDIGGDRINYRAAGIAFSDMMNGILRDPRAFQINPSKFFEMYPRQANYENISRNAWFDVGASTVKKEARQRLKKSGWDDVRPALRSTITGWFMKAFIHGSTNQFTSSVAFYSQIVEILEWGRQAFKDVSTEERGPIFKSTYVRGVKRLYMNTLLKGYIKHPSDFKIDDAVNLAHQIIADVAQNPPSPNEQYDPGFLLSFWKYTVSDAHAVLGYYYKALGLQAVPGSEEAREHFQDAARQYVSSANALPADDECHAYYLAIAVEAYWRRGSSLSVTLVACRRIHDSVEKARYLWGSRGKGSSPEIRMCMAFQDEWEERIQSP</sequence>